<name>A0ABN7SDZ5_OIKDI</name>
<evidence type="ECO:0000256" key="1">
    <source>
        <dbReference type="SAM" id="MobiDB-lite"/>
    </source>
</evidence>
<keyword evidence="4" id="KW-1185">Reference proteome</keyword>
<dbReference type="CDD" id="cd23767">
    <property type="entry name" value="IQCD"/>
    <property type="match status" value="1"/>
</dbReference>
<keyword evidence="2" id="KW-0472">Membrane</keyword>
<dbReference type="EMBL" id="OU015569">
    <property type="protein sequence ID" value="CAG5095448.1"/>
    <property type="molecule type" value="Genomic_DNA"/>
</dbReference>
<feature type="transmembrane region" description="Helical" evidence="2">
    <location>
        <begin position="129"/>
        <end position="148"/>
    </location>
</feature>
<evidence type="ECO:0000313" key="4">
    <source>
        <dbReference type="Proteomes" id="UP001158576"/>
    </source>
</evidence>
<evidence type="ECO:0000313" key="3">
    <source>
        <dbReference type="EMBL" id="CAG5095448.1"/>
    </source>
</evidence>
<gene>
    <name evidence="3" type="ORF">OKIOD_LOCUS5751</name>
</gene>
<proteinExistence type="predicted"/>
<keyword evidence="2" id="KW-1133">Transmembrane helix</keyword>
<feature type="transmembrane region" description="Helical" evidence="2">
    <location>
        <begin position="52"/>
        <end position="71"/>
    </location>
</feature>
<dbReference type="Proteomes" id="UP001158576">
    <property type="component" value="Chromosome XSR"/>
</dbReference>
<protein>
    <submittedName>
        <fullName evidence="3">Oidioi.mRNA.OKI2018_I69.XSR.g14193.t1.cds</fullName>
    </submittedName>
</protein>
<feature type="transmembrane region" description="Helical" evidence="2">
    <location>
        <begin position="253"/>
        <end position="275"/>
    </location>
</feature>
<dbReference type="SUPFAM" id="SSF81324">
    <property type="entry name" value="Voltage-gated potassium channels"/>
    <property type="match status" value="1"/>
</dbReference>
<feature type="transmembrane region" description="Helical" evidence="2">
    <location>
        <begin position="168"/>
        <end position="192"/>
    </location>
</feature>
<dbReference type="InterPro" id="IPR015449">
    <property type="entry name" value="K_chnl_Ca-activ_SK"/>
</dbReference>
<keyword evidence="2" id="KW-0812">Transmembrane</keyword>
<sequence>MVNQDKIQIGELNRMVTVDHEFNNRAKQWQDVAAFEQNELAKVRIHRSLRHASRALACSGVATVVATVTFIELEFDSAGEMTPPQKHYSGKAEICEYKWENSQLNFGNATGGDGSQERLKFLLKFYAQGYKAAITLMTIMTLILIWWYSELERRLLVLRRQLPSESTILSFSPLAFWFYLELAISSVHVPIFNVGLPKEMQLMTFLRLYHLIKYMREHHPMRYNRMTEILKNLGSVTMSSSFLLKSHFLKRPLTMLAGVYFFNVFAMGYVIYALERSYGTCMEYSDVVWLMAVTLTNLGSIVAVLSLFGLFQTALIVGVLSESLLIGPEEKRLMASVERQRAHVIRRKCAARLIQFVWRQYKCRMLMEQMAKKDETEEFIAKLGRRRERMKLAKATSEALWQWRQVKKSTETAELSLEKEFQVDETAITTTHISRKLDSLENLVRRGGQFLRKKSSQSWLTNAIKLVNEAEHSDCDEPNYPKDSQVDLEGGHHQSWASNFFQSGLSRFRPSRYSTRSSGRRTNSLSRRRTTLVTTRASPSLQRRQSENNSDPGGCPKRPSVGSIGRLNTMAAGLPEIPYFPAQNRTAVTRRLHRVKSVDYAVDPPLAQTDKALLYKNTVDKRKNSLPLPPVPRSSDTSSLASVIHSISRQQTQVQDELSELRKLLIQQSSEKSDSTNRTN</sequence>
<organism evidence="3 4">
    <name type="scientific">Oikopleura dioica</name>
    <name type="common">Tunicate</name>
    <dbReference type="NCBI Taxonomy" id="34765"/>
    <lineage>
        <taxon>Eukaryota</taxon>
        <taxon>Metazoa</taxon>
        <taxon>Chordata</taxon>
        <taxon>Tunicata</taxon>
        <taxon>Appendicularia</taxon>
        <taxon>Copelata</taxon>
        <taxon>Oikopleuridae</taxon>
        <taxon>Oikopleura</taxon>
    </lineage>
</organism>
<accession>A0ABN7SDZ5</accession>
<feature type="compositionally biased region" description="Polar residues" evidence="1">
    <location>
        <begin position="537"/>
        <end position="551"/>
    </location>
</feature>
<feature type="compositionally biased region" description="Low complexity" evidence="1">
    <location>
        <begin position="511"/>
        <end position="536"/>
    </location>
</feature>
<feature type="region of interest" description="Disordered" evidence="1">
    <location>
        <begin position="511"/>
        <end position="564"/>
    </location>
</feature>
<feature type="transmembrane region" description="Helical" evidence="2">
    <location>
        <begin position="287"/>
        <end position="311"/>
    </location>
</feature>
<evidence type="ECO:0000256" key="2">
    <source>
        <dbReference type="SAM" id="Phobius"/>
    </source>
</evidence>
<reference evidence="3 4" key="1">
    <citation type="submission" date="2021-04" db="EMBL/GenBank/DDBJ databases">
        <authorList>
            <person name="Bliznina A."/>
        </authorList>
    </citation>
    <scope>NUCLEOTIDE SEQUENCE [LARGE SCALE GENOMIC DNA]</scope>
</reference>
<dbReference type="PANTHER" id="PTHR10153">
    <property type="entry name" value="SMALL CONDUCTANCE CALCIUM-ACTIVATED POTASSIUM CHANNEL"/>
    <property type="match status" value="1"/>
</dbReference>